<protein>
    <submittedName>
        <fullName evidence="2">Sugar phosphate isomerase/epimerase</fullName>
    </submittedName>
</protein>
<dbReference type="SUPFAM" id="SSF51658">
    <property type="entry name" value="Xylose isomerase-like"/>
    <property type="match status" value="1"/>
</dbReference>
<dbReference type="InterPro" id="IPR006311">
    <property type="entry name" value="TAT_signal"/>
</dbReference>
<comment type="caution">
    <text evidence="2">The sequence shown here is derived from an EMBL/GenBank/DDBJ whole genome shotgun (WGS) entry which is preliminary data.</text>
</comment>
<dbReference type="EMBL" id="JAATJJ010000002">
    <property type="protein sequence ID" value="NJB72406.1"/>
    <property type="molecule type" value="Genomic_DNA"/>
</dbReference>
<dbReference type="InterPro" id="IPR050312">
    <property type="entry name" value="IolE/XylAMocC-like"/>
</dbReference>
<evidence type="ECO:0000313" key="3">
    <source>
        <dbReference type="Proteomes" id="UP000590442"/>
    </source>
</evidence>
<accession>A0A846QTW5</accession>
<reference evidence="2 3" key="1">
    <citation type="submission" date="2020-03" db="EMBL/GenBank/DDBJ databases">
        <title>Genomic Encyclopedia of Type Strains, Phase IV (KMG-IV): sequencing the most valuable type-strain genomes for metagenomic binning, comparative biology and taxonomic classification.</title>
        <authorList>
            <person name="Goeker M."/>
        </authorList>
    </citation>
    <scope>NUCLEOTIDE SEQUENCE [LARGE SCALE GENOMIC DNA]</scope>
    <source>
        <strain evidence="2 3">DSM 29762</strain>
    </source>
</reference>
<dbReference type="Gene3D" id="3.20.20.150">
    <property type="entry name" value="Divalent-metal-dependent TIM barrel enzymes"/>
    <property type="match status" value="1"/>
</dbReference>
<keyword evidence="2" id="KW-0413">Isomerase</keyword>
<keyword evidence="3" id="KW-1185">Reference proteome</keyword>
<dbReference type="PANTHER" id="PTHR12110">
    <property type="entry name" value="HYDROXYPYRUVATE ISOMERASE"/>
    <property type="match status" value="1"/>
</dbReference>
<organism evidence="2 3">
    <name type="scientific">Saonia flava</name>
    <dbReference type="NCBI Taxonomy" id="523696"/>
    <lineage>
        <taxon>Bacteria</taxon>
        <taxon>Pseudomonadati</taxon>
        <taxon>Bacteroidota</taxon>
        <taxon>Flavobacteriia</taxon>
        <taxon>Flavobacteriales</taxon>
        <taxon>Flavobacteriaceae</taxon>
        <taxon>Saonia</taxon>
    </lineage>
</organism>
<dbReference type="InterPro" id="IPR036237">
    <property type="entry name" value="Xyl_isomerase-like_sf"/>
</dbReference>
<dbReference type="RefSeq" id="WP_167965378.1">
    <property type="nucleotide sequence ID" value="NZ_JAATJJ010000002.1"/>
</dbReference>
<name>A0A846QTW5_9FLAO</name>
<proteinExistence type="predicted"/>
<gene>
    <name evidence="2" type="ORF">GGR42_002897</name>
</gene>
<dbReference type="AlphaFoldDB" id="A0A846QTW5"/>
<feature type="domain" description="Xylose isomerase-like TIM barrel" evidence="1">
    <location>
        <begin position="54"/>
        <end position="274"/>
    </location>
</feature>
<dbReference type="InterPro" id="IPR013022">
    <property type="entry name" value="Xyl_isomerase-like_TIM-brl"/>
</dbReference>
<sequence length="277" mass="30914">MATRRDFLIQSAIFSAGTVLLPSCALAPGAKGGLGVQLYTFRDEMAKDAIGTLKKIAEIGIKKIETARSGKGHYYGLSPKEMKTVCTDLGMSLVSGHVHLDKNFDKTVEEAVESGQEYLICSTMPTRGQTVDNYKSVAEAFNKAGEKCEKMGIHFGYHNHEYEYESDNGQILYDVLMDNTQPDLVHMELDLGWVIVAGKDPIDYFKKYEGRFPLWHLKDMDMAHKESTEFGKGGLDIPLMMANQKLSGVKHIFIEQEEYAGAPIDSMIHNLAFMDKL</sequence>
<dbReference type="PANTHER" id="PTHR12110:SF41">
    <property type="entry name" value="INOSOSE DEHYDRATASE"/>
    <property type="match status" value="1"/>
</dbReference>
<dbReference type="Proteomes" id="UP000590442">
    <property type="component" value="Unassembled WGS sequence"/>
</dbReference>
<dbReference type="GO" id="GO:0016853">
    <property type="term" value="F:isomerase activity"/>
    <property type="evidence" value="ECO:0007669"/>
    <property type="project" value="UniProtKB-KW"/>
</dbReference>
<evidence type="ECO:0000313" key="2">
    <source>
        <dbReference type="EMBL" id="NJB72406.1"/>
    </source>
</evidence>
<dbReference type="Pfam" id="PF01261">
    <property type="entry name" value="AP_endonuc_2"/>
    <property type="match status" value="1"/>
</dbReference>
<dbReference type="PROSITE" id="PS51318">
    <property type="entry name" value="TAT"/>
    <property type="match status" value="1"/>
</dbReference>
<evidence type="ECO:0000259" key="1">
    <source>
        <dbReference type="Pfam" id="PF01261"/>
    </source>
</evidence>